<dbReference type="Proteomes" id="UP000182347">
    <property type="component" value="Unassembled WGS sequence"/>
</dbReference>
<feature type="transmembrane region" description="Helical" evidence="3">
    <location>
        <begin position="63"/>
        <end position="85"/>
    </location>
</feature>
<evidence type="ECO:0000313" key="5">
    <source>
        <dbReference type="EMBL" id="SDM54517.1"/>
    </source>
</evidence>
<dbReference type="InterPro" id="IPR000620">
    <property type="entry name" value="EamA_dom"/>
</dbReference>
<feature type="transmembrane region" description="Helical" evidence="3">
    <location>
        <begin position="91"/>
        <end position="108"/>
    </location>
</feature>
<dbReference type="InterPro" id="IPR037185">
    <property type="entry name" value="EmrE-like"/>
</dbReference>
<evidence type="ECO:0000256" key="2">
    <source>
        <dbReference type="ARBA" id="ARBA00007362"/>
    </source>
</evidence>
<dbReference type="Pfam" id="PF00892">
    <property type="entry name" value="EamA"/>
    <property type="match status" value="1"/>
</dbReference>
<evidence type="ECO:0000313" key="6">
    <source>
        <dbReference type="Proteomes" id="UP000182347"/>
    </source>
</evidence>
<keyword evidence="6" id="KW-1185">Reference proteome</keyword>
<dbReference type="RefSeq" id="WP_074599925.1">
    <property type="nucleotide sequence ID" value="NZ_FNHF01000003.1"/>
</dbReference>
<dbReference type="STRING" id="482461.SAMN05216244_2847"/>
<feature type="transmembrane region" description="Helical" evidence="3">
    <location>
        <begin position="37"/>
        <end position="56"/>
    </location>
</feature>
<dbReference type="Gene3D" id="1.10.3730.20">
    <property type="match status" value="1"/>
</dbReference>
<evidence type="ECO:0000256" key="1">
    <source>
        <dbReference type="ARBA" id="ARBA00004127"/>
    </source>
</evidence>
<dbReference type="OrthoDB" id="129711at2"/>
<proteinExistence type="inferred from homology"/>
<dbReference type="EMBL" id="FNHF01000003">
    <property type="protein sequence ID" value="SDM54517.1"/>
    <property type="molecule type" value="Genomic_DNA"/>
</dbReference>
<organism evidence="5 6">
    <name type="scientific">Sediminibacillus halophilus</name>
    <dbReference type="NCBI Taxonomy" id="482461"/>
    <lineage>
        <taxon>Bacteria</taxon>
        <taxon>Bacillati</taxon>
        <taxon>Bacillota</taxon>
        <taxon>Bacilli</taxon>
        <taxon>Bacillales</taxon>
        <taxon>Bacillaceae</taxon>
        <taxon>Sediminibacillus</taxon>
    </lineage>
</organism>
<comment type="similarity">
    <text evidence="2">Belongs to the EamA transporter family.</text>
</comment>
<evidence type="ECO:0000256" key="3">
    <source>
        <dbReference type="SAM" id="Phobius"/>
    </source>
</evidence>
<accession>A0A1G9U3I7</accession>
<keyword evidence="3" id="KW-1133">Transmembrane helix</keyword>
<dbReference type="SUPFAM" id="SSF103481">
    <property type="entry name" value="Multidrug resistance efflux transporter EmrE"/>
    <property type="match status" value="1"/>
</dbReference>
<comment type="subcellular location">
    <subcellularLocation>
        <location evidence="1">Endomembrane system</location>
        <topology evidence="1">Multi-pass membrane protein</topology>
    </subcellularLocation>
</comment>
<evidence type="ECO:0000259" key="4">
    <source>
        <dbReference type="Pfam" id="PF00892"/>
    </source>
</evidence>
<protein>
    <submittedName>
        <fullName evidence="5">EamA-like transporter family protein</fullName>
    </submittedName>
</protein>
<feature type="domain" description="EamA" evidence="4">
    <location>
        <begin position="7"/>
        <end position="108"/>
    </location>
</feature>
<dbReference type="AlphaFoldDB" id="A0A1G9U3I7"/>
<keyword evidence="3" id="KW-0812">Transmembrane</keyword>
<name>A0A1G9U3I7_9BACI</name>
<gene>
    <name evidence="5" type="ORF">SAMN05216244_2847</name>
</gene>
<sequence length="109" mass="12221">MIKWLMMIVLFTLFGALGGFFFKKASGQDFTLNSKLIIHLMAGGMFYGAGAILNVWTLKHLPYTIVFPLTSLTYVWTLLLSFIWLRETLTTNKIVGVLLIVAGSIFLVT</sequence>
<reference evidence="6" key="1">
    <citation type="submission" date="2016-10" db="EMBL/GenBank/DDBJ databases">
        <authorList>
            <person name="Varghese N."/>
            <person name="Submissions S."/>
        </authorList>
    </citation>
    <scope>NUCLEOTIDE SEQUENCE [LARGE SCALE GENOMIC DNA]</scope>
    <source>
        <strain evidence="6">CGMCC 1.6199</strain>
    </source>
</reference>
<keyword evidence="3" id="KW-0472">Membrane</keyword>
<dbReference type="GO" id="GO:0016020">
    <property type="term" value="C:membrane"/>
    <property type="evidence" value="ECO:0007669"/>
    <property type="project" value="InterPro"/>
</dbReference>